<dbReference type="InterPro" id="IPR007624">
    <property type="entry name" value="RNA_pol_sigma70_r3"/>
</dbReference>
<dbReference type="InterPro" id="IPR013325">
    <property type="entry name" value="RNA_pol_sigma_r2"/>
</dbReference>
<dbReference type="InterPro" id="IPR013324">
    <property type="entry name" value="RNA_pol_sigma_r3/r4-like"/>
</dbReference>
<organism evidence="9 10">
    <name type="scientific">Streptomyces hazeniae</name>
    <dbReference type="NCBI Taxonomy" id="3075538"/>
    <lineage>
        <taxon>Bacteria</taxon>
        <taxon>Bacillati</taxon>
        <taxon>Actinomycetota</taxon>
        <taxon>Actinomycetes</taxon>
        <taxon>Kitasatosporales</taxon>
        <taxon>Streptomycetaceae</taxon>
        <taxon>Streptomyces</taxon>
    </lineage>
</organism>
<dbReference type="Gene3D" id="1.20.120.1810">
    <property type="match status" value="1"/>
</dbReference>
<dbReference type="PRINTS" id="PR00046">
    <property type="entry name" value="SIGMA70FCT"/>
</dbReference>
<keyword evidence="4" id="KW-0804">Transcription</keyword>
<evidence type="ECO:0000313" key="10">
    <source>
        <dbReference type="Proteomes" id="UP001183414"/>
    </source>
</evidence>
<sequence length="273" mass="30799">MSAVRDTTKHARRHDDNPDTDADFRRLAGLPEGPERELLIEGLVEAWLPMAHRLARRFRARGEQLEDLEQVAALGLVKAVDRYDPAQGSFPSYAVPSIVGEVKRHFRDHSWHVHVPRRVQELRNKVRVAIRELAVTADDRSPTIARIAAQAGLTEEEVLTGMEAIESFRALSLDAQLQGGQDDFSLADTLGQTEGSYDAVLDRETVKPHLEDLPERERRILHLRFFHDMTQARIGEELGISQMHVSRLIQHACTQVREQVHDDAARRPVGVAA</sequence>
<feature type="domain" description="RNA polymerase sigma-70 region 4" evidence="8">
    <location>
        <begin position="210"/>
        <end position="258"/>
    </location>
</feature>
<evidence type="ECO:0000256" key="2">
    <source>
        <dbReference type="ARBA" id="ARBA00023082"/>
    </source>
</evidence>
<evidence type="ECO:0000256" key="3">
    <source>
        <dbReference type="ARBA" id="ARBA00023125"/>
    </source>
</evidence>
<dbReference type="InterPro" id="IPR014284">
    <property type="entry name" value="RNA_pol_sigma-70_dom"/>
</dbReference>
<dbReference type="NCBIfam" id="TIGR02980">
    <property type="entry name" value="SigBFG"/>
    <property type="match status" value="1"/>
</dbReference>
<dbReference type="InterPro" id="IPR007630">
    <property type="entry name" value="RNA_pol_sigma70_r4"/>
</dbReference>
<dbReference type="Pfam" id="PF04539">
    <property type="entry name" value="Sigma70_r3"/>
    <property type="match status" value="1"/>
</dbReference>
<comment type="caution">
    <text evidence="9">The sequence shown here is derived from an EMBL/GenBank/DDBJ whole genome shotgun (WGS) entry which is preliminary data.</text>
</comment>
<dbReference type="Gene3D" id="1.10.10.10">
    <property type="entry name" value="Winged helix-like DNA-binding domain superfamily/Winged helix DNA-binding domain"/>
    <property type="match status" value="2"/>
</dbReference>
<evidence type="ECO:0000259" key="7">
    <source>
        <dbReference type="Pfam" id="PF04542"/>
    </source>
</evidence>
<keyword evidence="3" id="KW-0238">DNA-binding</keyword>
<dbReference type="PANTHER" id="PTHR30385">
    <property type="entry name" value="SIGMA FACTOR F FLAGELLAR"/>
    <property type="match status" value="1"/>
</dbReference>
<keyword evidence="2" id="KW-0731">Sigma factor</keyword>
<evidence type="ECO:0000259" key="6">
    <source>
        <dbReference type="Pfam" id="PF04539"/>
    </source>
</evidence>
<evidence type="ECO:0000256" key="5">
    <source>
        <dbReference type="SAM" id="MobiDB-lite"/>
    </source>
</evidence>
<proteinExistence type="predicted"/>
<dbReference type="NCBIfam" id="TIGR02937">
    <property type="entry name" value="sigma70-ECF"/>
    <property type="match status" value="1"/>
</dbReference>
<accession>A0ABU2NZS7</accession>
<dbReference type="CDD" id="cd06171">
    <property type="entry name" value="Sigma70_r4"/>
    <property type="match status" value="1"/>
</dbReference>
<dbReference type="Pfam" id="PF04545">
    <property type="entry name" value="Sigma70_r4"/>
    <property type="match status" value="1"/>
</dbReference>
<keyword evidence="10" id="KW-1185">Reference proteome</keyword>
<name>A0ABU2NZS7_9ACTN</name>
<evidence type="ECO:0000256" key="4">
    <source>
        <dbReference type="ARBA" id="ARBA00023163"/>
    </source>
</evidence>
<dbReference type="Proteomes" id="UP001183414">
    <property type="component" value="Unassembled WGS sequence"/>
</dbReference>
<dbReference type="SUPFAM" id="SSF88659">
    <property type="entry name" value="Sigma3 and sigma4 domains of RNA polymerase sigma factors"/>
    <property type="match status" value="2"/>
</dbReference>
<evidence type="ECO:0000313" key="9">
    <source>
        <dbReference type="EMBL" id="MDT0382116.1"/>
    </source>
</evidence>
<feature type="domain" description="RNA polymerase sigma-70 region 2" evidence="7">
    <location>
        <begin position="43"/>
        <end position="111"/>
    </location>
</feature>
<reference evidence="10" key="1">
    <citation type="submission" date="2023-07" db="EMBL/GenBank/DDBJ databases">
        <title>30 novel species of actinomycetes from the DSMZ collection.</title>
        <authorList>
            <person name="Nouioui I."/>
        </authorList>
    </citation>
    <scope>NUCLEOTIDE SEQUENCE [LARGE SCALE GENOMIC DNA]</scope>
    <source>
        <strain evidence="10">DSM 42041</strain>
    </source>
</reference>
<dbReference type="RefSeq" id="WP_311675724.1">
    <property type="nucleotide sequence ID" value="NZ_JAVREQ010000030.1"/>
</dbReference>
<gene>
    <name evidence="9" type="ORF">RM572_25475</name>
</gene>
<evidence type="ECO:0000259" key="8">
    <source>
        <dbReference type="Pfam" id="PF04545"/>
    </source>
</evidence>
<dbReference type="PANTHER" id="PTHR30385:SF4">
    <property type="entry name" value="RNA POLYMERASE SIGMA-E FACTOR"/>
    <property type="match status" value="1"/>
</dbReference>
<protein>
    <submittedName>
        <fullName evidence="9">SigB/SigF/SigG family RNA polymerase sigma factor</fullName>
    </submittedName>
</protein>
<feature type="compositionally biased region" description="Basic and acidic residues" evidence="5">
    <location>
        <begin position="1"/>
        <end position="26"/>
    </location>
</feature>
<evidence type="ECO:0000256" key="1">
    <source>
        <dbReference type="ARBA" id="ARBA00023015"/>
    </source>
</evidence>
<dbReference type="InterPro" id="IPR014322">
    <property type="entry name" value="RNA_pol_sigma-B/F/G"/>
</dbReference>
<dbReference type="EMBL" id="JAVREQ010000030">
    <property type="protein sequence ID" value="MDT0382116.1"/>
    <property type="molecule type" value="Genomic_DNA"/>
</dbReference>
<dbReference type="InterPro" id="IPR007627">
    <property type="entry name" value="RNA_pol_sigma70_r2"/>
</dbReference>
<dbReference type="Pfam" id="PF04542">
    <property type="entry name" value="Sigma70_r2"/>
    <property type="match status" value="1"/>
</dbReference>
<dbReference type="SUPFAM" id="SSF88946">
    <property type="entry name" value="Sigma2 domain of RNA polymerase sigma factors"/>
    <property type="match status" value="1"/>
</dbReference>
<dbReference type="InterPro" id="IPR000943">
    <property type="entry name" value="RNA_pol_sigma70"/>
</dbReference>
<feature type="region of interest" description="Disordered" evidence="5">
    <location>
        <begin position="1"/>
        <end position="27"/>
    </location>
</feature>
<dbReference type="InterPro" id="IPR036388">
    <property type="entry name" value="WH-like_DNA-bd_sf"/>
</dbReference>
<keyword evidence="1" id="KW-0805">Transcription regulation</keyword>
<feature type="domain" description="RNA polymerase sigma-70 region 3" evidence="6">
    <location>
        <begin position="121"/>
        <end position="179"/>
    </location>
</feature>